<evidence type="ECO:0000256" key="4">
    <source>
        <dbReference type="ARBA" id="ARBA00022801"/>
    </source>
</evidence>
<sequence length="237" mass="26149">MSLEIYSMQQSVFSPLCIANATRTFRQRCLSFHPESIISNSTLMELEHVPRGKTLYFPDNVASCNRPSQMVTTDLGRIALSIPTSNRSSITFELWLPEHRNGKRYFSTGNGGIEGCVTYEDLAYLSGLGFPAMGTNNGHNGTTGVEFYHNPDILEDDAYLALHTGTVSGKLLTTQFYEDSIAHSYYIGHSLGIMMGVKGSEMYPDDYNGIIAGCPAVDFNHLQGERAVFFKVTGTSE</sequence>
<dbReference type="Proteomes" id="UP001303373">
    <property type="component" value="Chromosome 4"/>
</dbReference>
<name>A0AAQ3M2S2_9PEZI</name>
<reference evidence="8 9" key="1">
    <citation type="submission" date="2023-11" db="EMBL/GenBank/DDBJ databases">
        <title>An acidophilic fungus is an integral part of prey digestion in a carnivorous sundew plant.</title>
        <authorList>
            <person name="Tsai I.J."/>
        </authorList>
    </citation>
    <scope>NUCLEOTIDE SEQUENCE [LARGE SCALE GENOMIC DNA]</scope>
    <source>
        <strain evidence="8">169a</strain>
    </source>
</reference>
<dbReference type="AlphaFoldDB" id="A0AAQ3M2S2"/>
<keyword evidence="1" id="KW-0719">Serine esterase</keyword>
<keyword evidence="2" id="KW-0119">Carbohydrate metabolism</keyword>
<evidence type="ECO:0000256" key="7">
    <source>
        <dbReference type="RuleBase" id="RU361238"/>
    </source>
</evidence>
<dbReference type="GO" id="GO:0045493">
    <property type="term" value="P:xylan catabolic process"/>
    <property type="evidence" value="ECO:0007669"/>
    <property type="project" value="UniProtKB-KW"/>
</dbReference>
<keyword evidence="3" id="KW-0732">Signal</keyword>
<accession>A0AAQ3M2S2</accession>
<evidence type="ECO:0000256" key="2">
    <source>
        <dbReference type="ARBA" id="ARBA00022651"/>
    </source>
</evidence>
<dbReference type="PANTHER" id="PTHR33938:SF15">
    <property type="entry name" value="FERULOYL ESTERASE B-RELATED"/>
    <property type="match status" value="1"/>
</dbReference>
<keyword evidence="9" id="KW-1185">Reference proteome</keyword>
<dbReference type="PANTHER" id="PTHR33938">
    <property type="entry name" value="FERULOYL ESTERASE B-RELATED"/>
    <property type="match status" value="1"/>
</dbReference>
<keyword evidence="2" id="KW-0624">Polysaccharide degradation</keyword>
<dbReference type="EMBL" id="CP138583">
    <property type="protein sequence ID" value="WPH00514.1"/>
    <property type="molecule type" value="Genomic_DNA"/>
</dbReference>
<dbReference type="Pfam" id="PF07519">
    <property type="entry name" value="Tannase"/>
    <property type="match status" value="1"/>
</dbReference>
<evidence type="ECO:0000313" key="8">
    <source>
        <dbReference type="EMBL" id="WPH00514.1"/>
    </source>
</evidence>
<comment type="catalytic activity">
    <reaction evidence="6">
        <text>feruloyl-polysaccharide + H2O = ferulate + polysaccharide.</text>
        <dbReference type="EC" id="3.1.1.73"/>
    </reaction>
</comment>
<dbReference type="EC" id="3.1.1.-" evidence="7"/>
<gene>
    <name evidence="8" type="ORF">R9X50_00334300</name>
</gene>
<keyword evidence="5" id="KW-1015">Disulfide bond</keyword>
<keyword evidence="4 7" id="KW-0378">Hydrolase</keyword>
<evidence type="ECO:0000256" key="1">
    <source>
        <dbReference type="ARBA" id="ARBA00022487"/>
    </source>
</evidence>
<organism evidence="8 9">
    <name type="scientific">Acrodontium crateriforme</name>
    <dbReference type="NCBI Taxonomy" id="150365"/>
    <lineage>
        <taxon>Eukaryota</taxon>
        <taxon>Fungi</taxon>
        <taxon>Dikarya</taxon>
        <taxon>Ascomycota</taxon>
        <taxon>Pezizomycotina</taxon>
        <taxon>Dothideomycetes</taxon>
        <taxon>Dothideomycetidae</taxon>
        <taxon>Mycosphaerellales</taxon>
        <taxon>Teratosphaeriaceae</taxon>
        <taxon>Acrodontium</taxon>
    </lineage>
</organism>
<dbReference type="InterPro" id="IPR011118">
    <property type="entry name" value="Tannase/feruloyl_esterase"/>
</dbReference>
<keyword evidence="2" id="KW-0858">Xylan degradation</keyword>
<evidence type="ECO:0000313" key="9">
    <source>
        <dbReference type="Proteomes" id="UP001303373"/>
    </source>
</evidence>
<evidence type="ECO:0000256" key="6">
    <source>
        <dbReference type="ARBA" id="ARBA00034075"/>
    </source>
</evidence>
<dbReference type="GO" id="GO:0030600">
    <property type="term" value="F:feruloyl esterase activity"/>
    <property type="evidence" value="ECO:0007669"/>
    <property type="project" value="UniProtKB-EC"/>
</dbReference>
<evidence type="ECO:0000256" key="5">
    <source>
        <dbReference type="ARBA" id="ARBA00023157"/>
    </source>
</evidence>
<protein>
    <recommendedName>
        <fullName evidence="7">Carboxylic ester hydrolase</fullName>
        <ecNumber evidence="7">3.1.1.-</ecNumber>
    </recommendedName>
</protein>
<comment type="similarity">
    <text evidence="7">Belongs to the tannase family.</text>
</comment>
<proteinExistence type="inferred from homology"/>
<evidence type="ECO:0000256" key="3">
    <source>
        <dbReference type="ARBA" id="ARBA00022729"/>
    </source>
</evidence>